<dbReference type="InterPro" id="IPR022044">
    <property type="entry name" value="TcdB_toxin_mid/C"/>
</dbReference>
<evidence type="ECO:0000256" key="2">
    <source>
        <dbReference type="ARBA" id="ARBA00022525"/>
    </source>
</evidence>
<evidence type="ECO:0000259" key="4">
    <source>
        <dbReference type="Pfam" id="PF12255"/>
    </source>
</evidence>
<evidence type="ECO:0000313" key="6">
    <source>
        <dbReference type="EMBL" id="ORM74388.1"/>
    </source>
</evidence>
<evidence type="ECO:0000256" key="1">
    <source>
        <dbReference type="ARBA" id="ARBA00004613"/>
    </source>
</evidence>
<keyword evidence="7" id="KW-1185">Reference proteome</keyword>
<dbReference type="RefSeq" id="WP_158086957.1">
    <property type="nucleotide sequence ID" value="NZ_MLFS01000008.1"/>
</dbReference>
<dbReference type="PRINTS" id="PR01341">
    <property type="entry name" value="SALSPVBPROT"/>
</dbReference>
<dbReference type="Proteomes" id="UP000193104">
    <property type="component" value="Unassembled WGS sequence"/>
</dbReference>
<proteinExistence type="predicted"/>
<gene>
    <name evidence="6" type="ORF">HA48_04800</name>
</gene>
<dbReference type="Pfam" id="PF12256">
    <property type="entry name" value="TcdB_toxin_midN"/>
    <property type="match status" value="1"/>
</dbReference>
<dbReference type="GO" id="GO:0005576">
    <property type="term" value="C:extracellular region"/>
    <property type="evidence" value="ECO:0007669"/>
    <property type="project" value="UniProtKB-SubCell"/>
</dbReference>
<evidence type="ECO:0000256" key="3">
    <source>
        <dbReference type="ARBA" id="ARBA00023026"/>
    </source>
</evidence>
<evidence type="ECO:0008006" key="8">
    <source>
        <dbReference type="Google" id="ProtNLM"/>
    </source>
</evidence>
<dbReference type="GO" id="GO:0005737">
    <property type="term" value="C:cytoplasm"/>
    <property type="evidence" value="ECO:0007669"/>
    <property type="project" value="InterPro"/>
</dbReference>
<accession>A0A1X1DCM7</accession>
<dbReference type="InterPro" id="IPR028994">
    <property type="entry name" value="Integrin_alpha_N"/>
</dbReference>
<keyword evidence="2" id="KW-0964">Secreted</keyword>
<evidence type="ECO:0000259" key="5">
    <source>
        <dbReference type="Pfam" id="PF12256"/>
    </source>
</evidence>
<dbReference type="OrthoDB" id="6510336at2"/>
<feature type="domain" description="Insecticide toxin TcdB middle/N-terminal" evidence="5">
    <location>
        <begin position="586"/>
        <end position="728"/>
    </location>
</feature>
<protein>
    <recommendedName>
        <fullName evidence="8">Virulence protein</fullName>
    </recommendedName>
</protein>
<keyword evidence="3" id="KW-0843">Virulence</keyword>
<dbReference type="Pfam" id="PF03534">
    <property type="entry name" value="SpvB"/>
    <property type="match status" value="1"/>
</dbReference>
<evidence type="ECO:0000313" key="7">
    <source>
        <dbReference type="Proteomes" id="UP000193104"/>
    </source>
</evidence>
<name>A0A1X1DCM7_9GAMM</name>
<reference evidence="6 7" key="1">
    <citation type="journal article" date="2017" name="Antonie Van Leeuwenhoek">
        <title>Phylogenomic resolution of the bacterial genus Pantoea and its relationship with Erwinia and Tatumella.</title>
        <authorList>
            <person name="Palmer M."/>
            <person name="Steenkamp E.T."/>
            <person name="Coetzee M.P."/>
            <person name="Chan W.Y."/>
            <person name="van Zyl E."/>
            <person name="De Maayer P."/>
            <person name="Coutinho T.A."/>
            <person name="Blom J."/>
            <person name="Smits T.H."/>
            <person name="Duffy B."/>
            <person name="Venter S.N."/>
        </authorList>
    </citation>
    <scope>NUCLEOTIDE SEQUENCE [LARGE SCALE GENOMIC DNA]</scope>
    <source>
        <strain evidence="6 7">LMG 26277</strain>
    </source>
</reference>
<dbReference type="InterPro" id="IPR022045">
    <property type="entry name" value="TcdB_toxin_mid/N"/>
</dbReference>
<dbReference type="STRING" id="1076551.HA48_04800"/>
<organism evidence="6 7">
    <name type="scientific">Pantoea wallisii</name>
    <dbReference type="NCBI Taxonomy" id="1076551"/>
    <lineage>
        <taxon>Bacteria</taxon>
        <taxon>Pseudomonadati</taxon>
        <taxon>Pseudomonadota</taxon>
        <taxon>Gammaproteobacteria</taxon>
        <taxon>Enterobacterales</taxon>
        <taxon>Erwiniaceae</taxon>
        <taxon>Pantoea</taxon>
    </lineage>
</organism>
<comment type="subcellular location">
    <subcellularLocation>
        <location evidence="1">Secreted</location>
    </subcellularLocation>
</comment>
<dbReference type="EMBL" id="MLFS01000008">
    <property type="protein sequence ID" value="ORM74388.1"/>
    <property type="molecule type" value="Genomic_DNA"/>
</dbReference>
<dbReference type="InterPro" id="IPR003284">
    <property type="entry name" value="Sal_SpvB"/>
</dbReference>
<sequence>MLSVGGPDGAAGWSLPLPTPGGLKLSPALTLSYHSGGGNGTYGAGWDVSLPGIFRMTRFGVPRYTADDRLAGPDGEEILPDNTASRQESGLPFGTDSVAYTVTRWVARSGSRADTLEHWVETAAPASPGVWVQWHADGSLSLFGRSATARLANPQDASRVAGWYLELTVNALGEKVLYRYGGESDDGLSAEEKRQHPHVSNVYLSSIWSGNVVADDKLSAREEDFQDVTTFCYRLRSDCLSSWRYGFNVRTRRLCEHVTVSRRPTPGAPLSPITRMEFSYVSTGRTSELVSVAVRNPEVETYPLPPVEFALSQPGSQQPGWEPVPALNGFCPPGWQMADLYGEGLPGLLYQDEGAWWFRAPQRAKPGTEEVTWGSAQRLPQVPGLNPGSLADIDGDGCPEWLVNVEGLSGCFTLSPDQRWSQFIPLAAIPAELQHPSAQLVDLSGGGLQDIAMIGPRSVRLWPSAAASGWRRAATVDYKGKQPLPADSSEQRLVAFTDFAGSGQVQLAEITGEGVTCWPSLGHGHFAEAITLPGFSVENFVASRVYLGDTDGSGTTDILYVEPGQIRVFVNHSGNYFSEAEPISAPAGVKLDDTCIVQLTDMRGQGTAELLLTLPHMSPRSWLYRFNDVRPWLLSEVCTNAGGRTLLEYRSSAQGWLDEKAALLAAGKPAVSQLPFPVHMLSKITSIDDISGLVTIRKMQYQRGIWDGHEREFRGFTRLIQHDSEVNEHCQTPPIEIRSWFLSGIEAFDTETSGAFDASDSAEAQFSLRPLRFTQISAAGNEVEYTPDAETRRWLQRALKGAAVRTEVYGLDGSALEAIPYSISRQRWQVRACATRDSRKPAALITSIESLNFTMERIASDPVVSQSLVLQQDEYGGILHQADVRYPRLPSLIQPDVYPDSLPAGLVSASRDEQQNTLWLTHHRNEICNLRTGSCHLTGVIQSQRSDIVQLTPGQVPEGGFSVETLPKVPTDATLGGYTRTAWYTDDETIAGLPTRQALVAYTETAMLEPESLGMFSSMMGESELNELLLRGGYRQIQLDGKALWSGRHNLARYGSARAFFRQIAFRPSELSGETQIAWHENYQVIHTLRDAAGLTSTYEYDWRTWSVTAITDPNDNVQSVALDVWGRFSYGRFRGTEFSIEENKVIETGYSQGDFTPPADVAGFLKLKNIPIATAQHIVADSWMPLKRNADGSIPGTERTGELALRRFIREHGLREINIREGCEPVHIISLQSDRYDDDPLQKVRIRITYSDGAGRQLQTSVLNPAGEAFLRSANGGLVVDEKGRAVTAHANTRWAVTGKTVYDNKGQPVQTWLPFYLNDWRPVYDDSAREGLYADTHIYDALGRVIKVIKAAGWEQRTQYFPWFTVAYDENDLAEEVLNRQV</sequence>
<dbReference type="SUPFAM" id="SSF69318">
    <property type="entry name" value="Integrin alpha N-terminal domain"/>
    <property type="match status" value="1"/>
</dbReference>
<comment type="caution">
    <text evidence="6">The sequence shown here is derived from an EMBL/GenBank/DDBJ whole genome shotgun (WGS) entry which is preliminary data.</text>
</comment>
<dbReference type="Pfam" id="PF12255">
    <property type="entry name" value="TcdB_toxin_midC"/>
    <property type="match status" value="1"/>
</dbReference>
<feature type="domain" description="Insecticide toxin TcdB middle/C-terminal" evidence="4">
    <location>
        <begin position="794"/>
        <end position="939"/>
    </location>
</feature>